<keyword evidence="1" id="KW-0812">Transmembrane</keyword>
<protein>
    <submittedName>
        <fullName evidence="2">Uncharacterized protein</fullName>
    </submittedName>
</protein>
<evidence type="ECO:0000313" key="2">
    <source>
        <dbReference type="EMBL" id="KAF9491734.1"/>
    </source>
</evidence>
<keyword evidence="1" id="KW-1133">Transmembrane helix</keyword>
<organism evidence="2 3">
    <name type="scientific">Pleurotus eryngii</name>
    <name type="common">Boletus of the steppes</name>
    <dbReference type="NCBI Taxonomy" id="5323"/>
    <lineage>
        <taxon>Eukaryota</taxon>
        <taxon>Fungi</taxon>
        <taxon>Dikarya</taxon>
        <taxon>Basidiomycota</taxon>
        <taxon>Agaricomycotina</taxon>
        <taxon>Agaricomycetes</taxon>
        <taxon>Agaricomycetidae</taxon>
        <taxon>Agaricales</taxon>
        <taxon>Pleurotineae</taxon>
        <taxon>Pleurotaceae</taxon>
        <taxon>Pleurotus</taxon>
    </lineage>
</organism>
<proteinExistence type="predicted"/>
<keyword evidence="1" id="KW-0472">Membrane</keyword>
<feature type="transmembrane region" description="Helical" evidence="1">
    <location>
        <begin position="20"/>
        <end position="41"/>
    </location>
</feature>
<evidence type="ECO:0000256" key="1">
    <source>
        <dbReference type="SAM" id="Phobius"/>
    </source>
</evidence>
<dbReference type="InterPro" id="IPR021054">
    <property type="entry name" value="Cell_wall_mannoprotein_1"/>
</dbReference>
<evidence type="ECO:0000313" key="3">
    <source>
        <dbReference type="Proteomes" id="UP000807025"/>
    </source>
</evidence>
<sequence length="199" mass="20937">MESASPLPLVPAFFATTLEMVRFASSFFIVAVAVGGFCTPLKRTANEIKQDIATLTSKASQMASSIEAFITPDIRAALAVHAANAQIDTYLTQATTHALATPRLTLADAQDIVGLLKRNVDVNARALALLRSKVDLVKAIPVSGAVALVHGDLVNTSKASSKYVDALKATILDKDQTNVLKALEAKGAADFARTAALFV</sequence>
<dbReference type="Proteomes" id="UP000807025">
    <property type="component" value="Unassembled WGS sequence"/>
</dbReference>
<keyword evidence="3" id="KW-1185">Reference proteome</keyword>
<comment type="caution">
    <text evidence="2">The sequence shown here is derived from an EMBL/GenBank/DDBJ whole genome shotgun (WGS) entry which is preliminary data.</text>
</comment>
<gene>
    <name evidence="2" type="ORF">BDN71DRAFT_1287644</name>
</gene>
<reference evidence="2" key="1">
    <citation type="submission" date="2020-11" db="EMBL/GenBank/DDBJ databases">
        <authorList>
            <consortium name="DOE Joint Genome Institute"/>
            <person name="Ahrendt S."/>
            <person name="Riley R."/>
            <person name="Andreopoulos W."/>
            <person name="Labutti K."/>
            <person name="Pangilinan J."/>
            <person name="Ruiz-Duenas F.J."/>
            <person name="Barrasa J.M."/>
            <person name="Sanchez-Garcia M."/>
            <person name="Camarero S."/>
            <person name="Miyauchi S."/>
            <person name="Serrano A."/>
            <person name="Linde D."/>
            <person name="Babiker R."/>
            <person name="Drula E."/>
            <person name="Ayuso-Fernandez I."/>
            <person name="Pacheco R."/>
            <person name="Padilla G."/>
            <person name="Ferreira P."/>
            <person name="Barriuso J."/>
            <person name="Kellner H."/>
            <person name="Castanera R."/>
            <person name="Alfaro M."/>
            <person name="Ramirez L."/>
            <person name="Pisabarro A.G."/>
            <person name="Kuo A."/>
            <person name="Tritt A."/>
            <person name="Lipzen A."/>
            <person name="He G."/>
            <person name="Yan M."/>
            <person name="Ng V."/>
            <person name="Cullen D."/>
            <person name="Martin F."/>
            <person name="Rosso M.-N."/>
            <person name="Henrissat B."/>
            <person name="Hibbett D."/>
            <person name="Martinez A.T."/>
            <person name="Grigoriev I.V."/>
        </authorList>
    </citation>
    <scope>NUCLEOTIDE SEQUENCE</scope>
    <source>
        <strain evidence="2">ATCC 90797</strain>
    </source>
</reference>
<dbReference type="Pfam" id="PF12296">
    <property type="entry name" value="HsbA"/>
    <property type="match status" value="1"/>
</dbReference>
<dbReference type="AlphaFoldDB" id="A0A9P5ZPT2"/>
<dbReference type="EMBL" id="MU154613">
    <property type="protein sequence ID" value="KAF9491734.1"/>
    <property type="molecule type" value="Genomic_DNA"/>
</dbReference>
<name>A0A9P5ZPT2_PLEER</name>
<dbReference type="OrthoDB" id="10373977at2759"/>
<accession>A0A9P5ZPT2</accession>